<dbReference type="Proteomes" id="UP001247620">
    <property type="component" value="Unassembled WGS sequence"/>
</dbReference>
<evidence type="ECO:0000256" key="2">
    <source>
        <dbReference type="ARBA" id="ARBA00022475"/>
    </source>
</evidence>
<keyword evidence="2" id="KW-1003">Cell membrane</keyword>
<proteinExistence type="predicted"/>
<keyword evidence="3 6" id="KW-0812">Transmembrane</keyword>
<evidence type="ECO:0000259" key="8">
    <source>
        <dbReference type="Pfam" id="PF12704"/>
    </source>
</evidence>
<feature type="transmembrane region" description="Helical" evidence="6">
    <location>
        <begin position="20"/>
        <end position="42"/>
    </location>
</feature>
<evidence type="ECO:0000313" key="10">
    <source>
        <dbReference type="Proteomes" id="UP001247620"/>
    </source>
</evidence>
<keyword evidence="4 6" id="KW-1133">Transmembrane helix</keyword>
<gene>
    <name evidence="9" type="ORF">J2W55_003070</name>
</gene>
<evidence type="ECO:0000256" key="1">
    <source>
        <dbReference type="ARBA" id="ARBA00004651"/>
    </source>
</evidence>
<comment type="caution">
    <text evidence="9">The sequence shown here is derived from an EMBL/GenBank/DDBJ whole genome shotgun (WGS) entry which is preliminary data.</text>
</comment>
<dbReference type="Pfam" id="PF02687">
    <property type="entry name" value="FtsX"/>
    <property type="match status" value="2"/>
</dbReference>
<comment type="subcellular location">
    <subcellularLocation>
        <location evidence="1">Cell membrane</location>
        <topology evidence="1">Multi-pass membrane protein</topology>
    </subcellularLocation>
</comment>
<evidence type="ECO:0000313" key="9">
    <source>
        <dbReference type="EMBL" id="MDR6943217.1"/>
    </source>
</evidence>
<organism evidence="9 10">
    <name type="scientific">Mucilaginibacter pocheonensis</name>
    <dbReference type="NCBI Taxonomy" id="398050"/>
    <lineage>
        <taxon>Bacteria</taxon>
        <taxon>Pseudomonadati</taxon>
        <taxon>Bacteroidota</taxon>
        <taxon>Sphingobacteriia</taxon>
        <taxon>Sphingobacteriales</taxon>
        <taxon>Sphingobacteriaceae</taxon>
        <taxon>Mucilaginibacter</taxon>
    </lineage>
</organism>
<evidence type="ECO:0000256" key="3">
    <source>
        <dbReference type="ARBA" id="ARBA00022692"/>
    </source>
</evidence>
<feature type="transmembrane region" description="Helical" evidence="6">
    <location>
        <begin position="295"/>
        <end position="316"/>
    </location>
</feature>
<dbReference type="InterPro" id="IPR025857">
    <property type="entry name" value="MacB_PCD"/>
</dbReference>
<feature type="transmembrane region" description="Helical" evidence="6">
    <location>
        <begin position="684"/>
        <end position="709"/>
    </location>
</feature>
<protein>
    <submittedName>
        <fullName evidence="9">ABC transport system permease protein</fullName>
    </submittedName>
</protein>
<dbReference type="InterPro" id="IPR050250">
    <property type="entry name" value="Macrolide_Exporter_MacB"/>
</dbReference>
<feature type="domain" description="ABC3 transporter permease C-terminal" evidence="7">
    <location>
        <begin position="300"/>
        <end position="415"/>
    </location>
</feature>
<keyword evidence="10" id="KW-1185">Reference proteome</keyword>
<dbReference type="Pfam" id="PF12704">
    <property type="entry name" value="MacB_PCD"/>
    <property type="match status" value="1"/>
</dbReference>
<accession>A0ABU1TCY2</accession>
<feature type="transmembrane region" description="Helical" evidence="6">
    <location>
        <begin position="391"/>
        <end position="415"/>
    </location>
</feature>
<feature type="domain" description="ABC3 transporter permease C-terminal" evidence="7">
    <location>
        <begin position="687"/>
        <end position="800"/>
    </location>
</feature>
<feature type="transmembrane region" description="Helical" evidence="6">
    <location>
        <begin position="436"/>
        <end position="457"/>
    </location>
</feature>
<sequence>MIKNYLRSAIRNISRHKFIAFINIFGLTIGLTCCMLILIYIVNELSYDKFNKNAEDIYRVTRSFNTADGVQTLNLGCVAPPFAPLLKNEFSDIKVITRVRGAGTVSMRYKEKLLNEDGAYFTDENFFNIFTVKTIKGDPATALADPYAVMMTEEMARKYFGDEDPMNKEIRLNNLFNFKVTGIYKPFPSNSQLHPGMLLSFSTLKDSLIYGDKQLRTNWGNNDFYTYLLLPKNYNTERLTSLFPAFLDKYVHYNGEAGNSHESKNSKLHLQKLLDVHLRSHLDTEIEPNGDIKRVYIFSAIALFILLIACINYMNLSTARSTLRAKEIGIRKVIGAQQKEIITQFLSESVLITCFSLVLALVLTWLLIPFVNQFSDLNLSFNILYQPNVLIPVLLLPFVVGLISGIYPAIFMSSFKPVKVLKGILKVGSGNVSFRKVLVVVQFSISIVLIVATTVVFQQLRFIQQTSLGFDKEHIITVNSPFSDSQFEAFKNEVMKNADVKELGRSSRIPSGRLLDNNGISVFEGSKSLPVKTDVKYVSADYGFIPTYGIKMLAGRNFSRDFGTDSNNYILNAIAVKMLGLKTPENAIGKDMIYGGIKGKIVGVVNDFHFESMHQNIIPLLFRMPGSRQYRKLSIKIGGHNISGAINTIREAWRKSQPETPFEYTFLDERFQKLYDSEQQQGSLFTIFSFIAIFIACLGLFGLSAFTITQRVKEIGVRKVLGASIPQIVTELSKDFLKLVLIASIIALPVAWYAMNKWLLDFAFRISIQWWVFVMAGVIAVVIAFVTISFQSIKAASANPVKSLRSE</sequence>
<dbReference type="PANTHER" id="PTHR30572">
    <property type="entry name" value="MEMBRANE COMPONENT OF TRANSPORTER-RELATED"/>
    <property type="match status" value="1"/>
</dbReference>
<evidence type="ECO:0000256" key="6">
    <source>
        <dbReference type="SAM" id="Phobius"/>
    </source>
</evidence>
<name>A0ABU1TCY2_9SPHI</name>
<keyword evidence="5 6" id="KW-0472">Membrane</keyword>
<reference evidence="9 10" key="1">
    <citation type="submission" date="2023-07" db="EMBL/GenBank/DDBJ databases">
        <title>Sorghum-associated microbial communities from plants grown in Nebraska, USA.</title>
        <authorList>
            <person name="Schachtman D."/>
        </authorList>
    </citation>
    <scope>NUCLEOTIDE SEQUENCE [LARGE SCALE GENOMIC DNA]</scope>
    <source>
        <strain evidence="9 10">3262</strain>
    </source>
</reference>
<feature type="transmembrane region" description="Helical" evidence="6">
    <location>
        <begin position="736"/>
        <end position="755"/>
    </location>
</feature>
<evidence type="ECO:0000256" key="4">
    <source>
        <dbReference type="ARBA" id="ARBA00022989"/>
    </source>
</evidence>
<feature type="transmembrane region" description="Helical" evidence="6">
    <location>
        <begin position="349"/>
        <end position="371"/>
    </location>
</feature>
<dbReference type="RefSeq" id="WP_310097095.1">
    <property type="nucleotide sequence ID" value="NZ_JAVDUU010000003.1"/>
</dbReference>
<dbReference type="PANTHER" id="PTHR30572:SF18">
    <property type="entry name" value="ABC-TYPE MACROLIDE FAMILY EXPORT SYSTEM PERMEASE COMPONENT 2"/>
    <property type="match status" value="1"/>
</dbReference>
<evidence type="ECO:0000256" key="5">
    <source>
        <dbReference type="ARBA" id="ARBA00023136"/>
    </source>
</evidence>
<feature type="transmembrane region" description="Helical" evidence="6">
    <location>
        <begin position="767"/>
        <end position="790"/>
    </location>
</feature>
<feature type="domain" description="MacB-like periplasmic core" evidence="8">
    <location>
        <begin position="21"/>
        <end position="212"/>
    </location>
</feature>
<dbReference type="EMBL" id="JAVDUU010000003">
    <property type="protein sequence ID" value="MDR6943217.1"/>
    <property type="molecule type" value="Genomic_DNA"/>
</dbReference>
<dbReference type="InterPro" id="IPR003838">
    <property type="entry name" value="ABC3_permease_C"/>
</dbReference>
<evidence type="ECO:0000259" key="7">
    <source>
        <dbReference type="Pfam" id="PF02687"/>
    </source>
</evidence>